<dbReference type="OrthoDB" id="5828275at2"/>
<protein>
    <submittedName>
        <fullName evidence="2">Porin</fullName>
    </submittedName>
</protein>
<organism evidence="2 3">
    <name type="scientific">Photobacterium frigidiphilum</name>
    <dbReference type="NCBI Taxonomy" id="264736"/>
    <lineage>
        <taxon>Bacteria</taxon>
        <taxon>Pseudomonadati</taxon>
        <taxon>Pseudomonadota</taxon>
        <taxon>Gammaproteobacteria</taxon>
        <taxon>Vibrionales</taxon>
        <taxon>Vibrionaceae</taxon>
        <taxon>Photobacterium</taxon>
    </lineage>
</organism>
<keyword evidence="3" id="KW-1185">Reference proteome</keyword>
<evidence type="ECO:0000313" key="3">
    <source>
        <dbReference type="Proteomes" id="UP000240987"/>
    </source>
</evidence>
<dbReference type="RefSeq" id="WP_107242563.1">
    <property type="nucleotide sequence ID" value="NZ_PYMJ01000008.1"/>
</dbReference>
<dbReference type="Proteomes" id="UP000240987">
    <property type="component" value="Unassembled WGS sequence"/>
</dbReference>
<evidence type="ECO:0000313" key="2">
    <source>
        <dbReference type="EMBL" id="PSU48812.1"/>
    </source>
</evidence>
<name>A0A2T3JIJ5_9GAMM</name>
<dbReference type="AlphaFoldDB" id="A0A2T3JIJ5"/>
<sequence>MKKILLCAASLFVANQVSAAPHLQGYYQAKELVGYTVNKIQQNKAEYFMLDYALTKPAQPQAQFVAYNDALGYFQAKNSGVNGDQFKRIVQKVNPEGLRDQYVCRTDASGVKLAYIAKRDEGCSSNYDTKPMAISQKDKKVTFFRRWDFDPTQSHFDIQSYDINEAANTETLTLDYVLKFEGRWIGNSVRVIKSQTVLKDSSTQPTYDVANYQYSGPRSGIITGGESLLYSDAPYFITDNAEDTAADNSANHVAKTVFNTFGVMDGNYRGRNVNTDRPVYWVNRDYVSQYTLENSTKAYFVSDPQNFVIDTSMTGPFDSWVWVDETVWDPEKGTDQASGGDWVSHAFNNTYNITGESPTFCMIEDIAKGRPVTGYFTEDGKGSWVPSMNNCKAVDPGFVPRIYTHFTNGNGEKVAVSSLRQSAQDIIHVRTQHPQGEKELLTLDDVKAMKSSPRYLKIKTDLSQRLGWAKPYDILK</sequence>
<keyword evidence="1" id="KW-0732">Signal</keyword>
<comment type="caution">
    <text evidence="2">The sequence shown here is derived from an EMBL/GenBank/DDBJ whole genome shotgun (WGS) entry which is preliminary data.</text>
</comment>
<evidence type="ECO:0000256" key="1">
    <source>
        <dbReference type="SAM" id="SignalP"/>
    </source>
</evidence>
<accession>A0A2T3JIJ5</accession>
<feature type="chain" id="PRO_5015593470" evidence="1">
    <location>
        <begin position="20"/>
        <end position="476"/>
    </location>
</feature>
<reference evidence="2 3" key="1">
    <citation type="submission" date="2018-01" db="EMBL/GenBank/DDBJ databases">
        <title>Whole genome sequencing of Histamine producing bacteria.</title>
        <authorList>
            <person name="Butler K."/>
        </authorList>
    </citation>
    <scope>NUCLEOTIDE SEQUENCE [LARGE SCALE GENOMIC DNA]</scope>
    <source>
        <strain evidence="2 3">JCM 12947</strain>
    </source>
</reference>
<feature type="signal peptide" evidence="1">
    <location>
        <begin position="1"/>
        <end position="19"/>
    </location>
</feature>
<proteinExistence type="predicted"/>
<gene>
    <name evidence="2" type="ORF">C9J12_09900</name>
</gene>
<dbReference type="EMBL" id="PYMJ01000008">
    <property type="protein sequence ID" value="PSU48812.1"/>
    <property type="molecule type" value="Genomic_DNA"/>
</dbReference>